<dbReference type="SUPFAM" id="SSF46785">
    <property type="entry name" value="Winged helix' DNA-binding domain"/>
    <property type="match status" value="1"/>
</dbReference>
<keyword evidence="1" id="KW-0678">Repressor</keyword>
<dbReference type="InterPro" id="IPR002571">
    <property type="entry name" value="HrcA"/>
</dbReference>
<dbReference type="PANTHER" id="PTHR34824:SF1">
    <property type="entry name" value="HEAT-INDUCIBLE TRANSCRIPTION REPRESSOR HRCA"/>
    <property type="match status" value="1"/>
</dbReference>
<dbReference type="Pfam" id="PF01628">
    <property type="entry name" value="HrcA"/>
    <property type="match status" value="1"/>
</dbReference>
<dbReference type="PIRSF" id="PIRSF005485">
    <property type="entry name" value="HrcA"/>
    <property type="match status" value="1"/>
</dbReference>
<evidence type="ECO:0000256" key="3">
    <source>
        <dbReference type="ARBA" id="ARBA00023016"/>
    </source>
</evidence>
<evidence type="ECO:0000313" key="6">
    <source>
        <dbReference type="EMBL" id="SVA28944.1"/>
    </source>
</evidence>
<proteinExistence type="inferred from homology"/>
<feature type="domain" description="Heat-inducible transcription repressor HrcA C-terminal" evidence="5">
    <location>
        <begin position="125"/>
        <end position="303"/>
    </location>
</feature>
<feature type="non-terminal residue" evidence="6">
    <location>
        <position position="1"/>
    </location>
</feature>
<feature type="non-terminal residue" evidence="6">
    <location>
        <position position="303"/>
    </location>
</feature>
<sequence>MLGSPEPITYRVFDPSGINMLTLSSRKREILKFIVSEHVQTASPVASSTVARSTSLKASPATIRNEMVALEEDGFILRPHVSAGGVPSDRGYRQFVASLNPQATLHPTVAARVDEEFHTVQTYVEEWVNSSSEILAGLMGTLAFTTLPQSAPAPVKSVELLRLQEMLLVVILVLQEASVYKQIIRIDSSLSNSEIEHARNRLNEAIVGVPVHSLPDRVSHVNTGLERLAFDSALTALKRHNNGSRTENRFSGISKLFRQPEMIANPVMAEGATWIIEDPFAISTLDESTDTHETASVVIGEEN</sequence>
<evidence type="ECO:0000256" key="1">
    <source>
        <dbReference type="ARBA" id="ARBA00022491"/>
    </source>
</evidence>
<dbReference type="InterPro" id="IPR021153">
    <property type="entry name" value="HrcA_C"/>
</dbReference>
<dbReference type="GO" id="GO:0045892">
    <property type="term" value="P:negative regulation of DNA-templated transcription"/>
    <property type="evidence" value="ECO:0007669"/>
    <property type="project" value="TreeGrafter"/>
</dbReference>
<evidence type="ECO:0000259" key="5">
    <source>
        <dbReference type="Pfam" id="PF01628"/>
    </source>
</evidence>
<dbReference type="HAMAP" id="MF_00081">
    <property type="entry name" value="HrcA"/>
    <property type="match status" value="1"/>
</dbReference>
<protein>
    <recommendedName>
        <fullName evidence="5">Heat-inducible transcription repressor HrcA C-terminal domain-containing protein</fullName>
    </recommendedName>
</protein>
<dbReference type="Gene3D" id="3.30.390.60">
    <property type="entry name" value="Heat-inducible transcription repressor hrca homolog, domain 3"/>
    <property type="match status" value="1"/>
</dbReference>
<dbReference type="GO" id="GO:0003677">
    <property type="term" value="F:DNA binding"/>
    <property type="evidence" value="ECO:0007669"/>
    <property type="project" value="InterPro"/>
</dbReference>
<evidence type="ECO:0000256" key="2">
    <source>
        <dbReference type="ARBA" id="ARBA00023015"/>
    </source>
</evidence>
<dbReference type="Gene3D" id="3.30.450.40">
    <property type="match status" value="1"/>
</dbReference>
<dbReference type="PANTHER" id="PTHR34824">
    <property type="entry name" value="HEAT-INDUCIBLE TRANSCRIPTION REPRESSOR HRCA"/>
    <property type="match status" value="1"/>
</dbReference>
<accession>A0A381ULT1</accession>
<keyword evidence="2" id="KW-0805">Transcription regulation</keyword>
<evidence type="ECO:0000256" key="4">
    <source>
        <dbReference type="ARBA" id="ARBA00023163"/>
    </source>
</evidence>
<dbReference type="InterPro" id="IPR029016">
    <property type="entry name" value="GAF-like_dom_sf"/>
</dbReference>
<dbReference type="SUPFAM" id="SSF55781">
    <property type="entry name" value="GAF domain-like"/>
    <property type="match status" value="1"/>
</dbReference>
<organism evidence="6">
    <name type="scientific">marine metagenome</name>
    <dbReference type="NCBI Taxonomy" id="408172"/>
    <lineage>
        <taxon>unclassified sequences</taxon>
        <taxon>metagenomes</taxon>
        <taxon>ecological metagenomes</taxon>
    </lineage>
</organism>
<reference evidence="6" key="1">
    <citation type="submission" date="2018-05" db="EMBL/GenBank/DDBJ databases">
        <authorList>
            <person name="Lanie J.A."/>
            <person name="Ng W.-L."/>
            <person name="Kazmierczak K.M."/>
            <person name="Andrzejewski T.M."/>
            <person name="Davidsen T.M."/>
            <person name="Wayne K.J."/>
            <person name="Tettelin H."/>
            <person name="Glass J.I."/>
            <person name="Rusch D."/>
            <person name="Podicherti R."/>
            <person name="Tsui H.-C.T."/>
            <person name="Winkler M.E."/>
        </authorList>
    </citation>
    <scope>NUCLEOTIDE SEQUENCE</scope>
</reference>
<dbReference type="AlphaFoldDB" id="A0A381ULT1"/>
<dbReference type="Gene3D" id="1.10.10.10">
    <property type="entry name" value="Winged helix-like DNA-binding domain superfamily/Winged helix DNA-binding domain"/>
    <property type="match status" value="1"/>
</dbReference>
<dbReference type="InterPro" id="IPR036390">
    <property type="entry name" value="WH_DNA-bd_sf"/>
</dbReference>
<dbReference type="EMBL" id="UINC01006671">
    <property type="protein sequence ID" value="SVA28944.1"/>
    <property type="molecule type" value="Genomic_DNA"/>
</dbReference>
<keyword evidence="3" id="KW-0346">Stress response</keyword>
<dbReference type="InterPro" id="IPR036388">
    <property type="entry name" value="WH-like_DNA-bd_sf"/>
</dbReference>
<dbReference type="InterPro" id="IPR023120">
    <property type="entry name" value="WHTH_transcript_rep_HrcA_IDD"/>
</dbReference>
<gene>
    <name evidence="6" type="ORF">METZ01_LOCUS81798</name>
</gene>
<keyword evidence="4" id="KW-0804">Transcription</keyword>
<name>A0A381ULT1_9ZZZZ</name>